<protein>
    <recommendedName>
        <fullName evidence="3">Phage transcriptional regulator AlpA</fullName>
    </recommendedName>
</protein>
<dbReference type="Gene3D" id="1.10.238.160">
    <property type="match status" value="1"/>
</dbReference>
<dbReference type="RefSeq" id="WP_034744326.1">
    <property type="nucleotide sequence ID" value="NZ_ARYL01000026.1"/>
</dbReference>
<evidence type="ECO:0000313" key="1">
    <source>
        <dbReference type="EMBL" id="KDA01496.1"/>
    </source>
</evidence>
<dbReference type="Proteomes" id="UP000024942">
    <property type="component" value="Unassembled WGS sequence"/>
</dbReference>
<dbReference type="STRING" id="1280953.HOC_15092"/>
<evidence type="ECO:0008006" key="3">
    <source>
        <dbReference type="Google" id="ProtNLM"/>
    </source>
</evidence>
<gene>
    <name evidence="1" type="ORF">HOC_15092</name>
</gene>
<dbReference type="PATRIC" id="fig|1280953.3.peg.3034"/>
<comment type="caution">
    <text evidence="1">The sequence shown here is derived from an EMBL/GenBank/DDBJ whole genome shotgun (WGS) entry which is preliminary data.</text>
</comment>
<accession>A0A059G3X1</accession>
<dbReference type="InterPro" id="IPR010260">
    <property type="entry name" value="AlpA"/>
</dbReference>
<proteinExistence type="predicted"/>
<organism evidence="1 2">
    <name type="scientific">Hyphomonas oceanitis SCH89</name>
    <dbReference type="NCBI Taxonomy" id="1280953"/>
    <lineage>
        <taxon>Bacteria</taxon>
        <taxon>Pseudomonadati</taxon>
        <taxon>Pseudomonadota</taxon>
        <taxon>Alphaproteobacteria</taxon>
        <taxon>Hyphomonadales</taxon>
        <taxon>Hyphomonadaceae</taxon>
        <taxon>Hyphomonas</taxon>
    </lineage>
</organism>
<evidence type="ECO:0000313" key="2">
    <source>
        <dbReference type="Proteomes" id="UP000024942"/>
    </source>
</evidence>
<dbReference type="eggNOG" id="COG3311">
    <property type="taxonomic scope" value="Bacteria"/>
</dbReference>
<keyword evidence="2" id="KW-1185">Reference proteome</keyword>
<reference evidence="1 2" key="1">
    <citation type="journal article" date="2014" name="Antonie Van Leeuwenhoek">
        <title>Hyphomonas beringensis sp. nov. and Hyphomonas chukchiensis sp. nov., isolated from surface seawater of the Bering Sea and Chukchi Sea.</title>
        <authorList>
            <person name="Li C."/>
            <person name="Lai Q."/>
            <person name="Li G."/>
            <person name="Dong C."/>
            <person name="Wang J."/>
            <person name="Liao Y."/>
            <person name="Shao Z."/>
        </authorList>
    </citation>
    <scope>NUCLEOTIDE SEQUENCE [LARGE SCALE GENOMIC DNA]</scope>
    <source>
        <strain evidence="1 2">SCH89</strain>
    </source>
</reference>
<sequence>MARLITAKQVLDLTGYRSRTTLWRKVRAKVFPAPVKLPGDAVRWREQEVQDWIEGAPRQTYSDK</sequence>
<dbReference type="EMBL" id="ARYL01000026">
    <property type="protein sequence ID" value="KDA01496.1"/>
    <property type="molecule type" value="Genomic_DNA"/>
</dbReference>
<name>A0A059G3X1_9PROT</name>
<dbReference type="Pfam" id="PF05930">
    <property type="entry name" value="Phage_AlpA"/>
    <property type="match status" value="1"/>
</dbReference>
<dbReference type="OrthoDB" id="9801242at2"/>
<dbReference type="AlphaFoldDB" id="A0A059G3X1"/>